<accession>A0A6B8RV31</accession>
<dbReference type="RefSeq" id="WP_155704255.1">
    <property type="nucleotide sequence ID" value="NZ_CP034235.1"/>
</dbReference>
<dbReference type="InterPro" id="IPR059106">
    <property type="entry name" value="WHD_MalT"/>
</dbReference>
<dbReference type="EMBL" id="CP034235">
    <property type="protein sequence ID" value="QGQ99146.1"/>
    <property type="molecule type" value="Genomic_DNA"/>
</dbReference>
<dbReference type="PANTHER" id="PTHR44688:SF16">
    <property type="entry name" value="DNA-BINDING TRANSCRIPTIONAL ACTIVATOR DEVR_DOSR"/>
    <property type="match status" value="1"/>
</dbReference>
<dbReference type="KEGG" id="ppsc:EHS13_31855"/>
<gene>
    <name evidence="5" type="ORF">EHS13_31855</name>
</gene>
<dbReference type="InterPro" id="IPR016032">
    <property type="entry name" value="Sig_transdc_resp-reg_C-effctor"/>
</dbReference>
<dbReference type="PRINTS" id="PR00038">
    <property type="entry name" value="HTHLUXR"/>
</dbReference>
<dbReference type="PANTHER" id="PTHR44688">
    <property type="entry name" value="DNA-BINDING TRANSCRIPTIONAL ACTIVATOR DEVR_DOSR"/>
    <property type="match status" value="1"/>
</dbReference>
<organism evidence="5 6">
    <name type="scientific">Paenibacillus psychroresistens</name>
    <dbReference type="NCBI Taxonomy" id="1778678"/>
    <lineage>
        <taxon>Bacteria</taxon>
        <taxon>Bacillati</taxon>
        <taxon>Bacillota</taxon>
        <taxon>Bacilli</taxon>
        <taxon>Bacillales</taxon>
        <taxon>Paenibacillaceae</taxon>
        <taxon>Paenibacillus</taxon>
    </lineage>
</organism>
<evidence type="ECO:0000313" key="5">
    <source>
        <dbReference type="EMBL" id="QGQ99146.1"/>
    </source>
</evidence>
<proteinExistence type="predicted"/>
<keyword evidence="6" id="KW-1185">Reference proteome</keyword>
<evidence type="ECO:0000313" key="6">
    <source>
        <dbReference type="Proteomes" id="UP000426246"/>
    </source>
</evidence>
<dbReference type="GO" id="GO:0006355">
    <property type="term" value="P:regulation of DNA-templated transcription"/>
    <property type="evidence" value="ECO:0007669"/>
    <property type="project" value="InterPro"/>
</dbReference>
<dbReference type="OrthoDB" id="1137593at2"/>
<reference evidence="6" key="1">
    <citation type="submission" date="2018-11" db="EMBL/GenBank/DDBJ databases">
        <title>Complete genome sequence of Paenibacillus sp. ML311-T8.</title>
        <authorList>
            <person name="Nam Y.-D."/>
            <person name="Kang J."/>
            <person name="Chung W.-H."/>
            <person name="Park Y.S."/>
        </authorList>
    </citation>
    <scope>NUCLEOTIDE SEQUENCE [LARGE SCALE GENOMIC DNA]</scope>
    <source>
        <strain evidence="6">ML311-T8</strain>
    </source>
</reference>
<dbReference type="SUPFAM" id="SSF52540">
    <property type="entry name" value="P-loop containing nucleoside triphosphate hydrolases"/>
    <property type="match status" value="1"/>
</dbReference>
<dbReference type="SMART" id="SM00421">
    <property type="entry name" value="HTH_LUXR"/>
    <property type="match status" value="1"/>
</dbReference>
<keyword evidence="2" id="KW-0238">DNA-binding</keyword>
<dbReference type="SUPFAM" id="SSF46894">
    <property type="entry name" value="C-terminal effector domain of the bipartite response regulators"/>
    <property type="match status" value="1"/>
</dbReference>
<dbReference type="Pfam" id="PF17874">
    <property type="entry name" value="TPR_MalT"/>
    <property type="match status" value="1"/>
</dbReference>
<dbReference type="Gene3D" id="1.10.10.10">
    <property type="entry name" value="Winged helix-like DNA-binding domain superfamily/Winged helix DNA-binding domain"/>
    <property type="match status" value="1"/>
</dbReference>
<evidence type="ECO:0000256" key="1">
    <source>
        <dbReference type="ARBA" id="ARBA00023015"/>
    </source>
</evidence>
<dbReference type="InterPro" id="IPR011990">
    <property type="entry name" value="TPR-like_helical_dom_sf"/>
</dbReference>
<dbReference type="SUPFAM" id="SSF48452">
    <property type="entry name" value="TPR-like"/>
    <property type="match status" value="1"/>
</dbReference>
<dbReference type="CDD" id="cd06170">
    <property type="entry name" value="LuxR_C_like"/>
    <property type="match status" value="1"/>
</dbReference>
<dbReference type="Pfam" id="PF00196">
    <property type="entry name" value="GerE"/>
    <property type="match status" value="1"/>
</dbReference>
<dbReference type="InterPro" id="IPR000792">
    <property type="entry name" value="Tscrpt_reg_LuxR_C"/>
</dbReference>
<dbReference type="GO" id="GO:0003677">
    <property type="term" value="F:DNA binding"/>
    <property type="evidence" value="ECO:0007669"/>
    <property type="project" value="UniProtKB-KW"/>
</dbReference>
<dbReference type="AlphaFoldDB" id="A0A6B8RV31"/>
<keyword evidence="3" id="KW-0804">Transcription</keyword>
<protein>
    <submittedName>
        <fullName evidence="5">Helix-turn-helix transcriptional regulator</fullName>
    </submittedName>
</protein>
<dbReference type="Proteomes" id="UP000426246">
    <property type="component" value="Chromosome"/>
</dbReference>
<keyword evidence="1" id="KW-0805">Transcription regulation</keyword>
<dbReference type="InterPro" id="IPR027417">
    <property type="entry name" value="P-loop_NTPase"/>
</dbReference>
<dbReference type="InterPro" id="IPR036388">
    <property type="entry name" value="WH-like_DNA-bd_sf"/>
</dbReference>
<dbReference type="Gene3D" id="3.40.50.300">
    <property type="entry name" value="P-loop containing nucleotide triphosphate hydrolases"/>
    <property type="match status" value="1"/>
</dbReference>
<feature type="domain" description="HTH luxR-type" evidence="4">
    <location>
        <begin position="841"/>
        <end position="906"/>
    </location>
</feature>
<dbReference type="InterPro" id="IPR041617">
    <property type="entry name" value="TPR_MalT"/>
</dbReference>
<dbReference type="PROSITE" id="PS50043">
    <property type="entry name" value="HTH_LUXR_2"/>
    <property type="match status" value="1"/>
</dbReference>
<dbReference type="Gene3D" id="1.25.40.10">
    <property type="entry name" value="Tetratricopeptide repeat domain"/>
    <property type="match status" value="1"/>
</dbReference>
<evidence type="ECO:0000259" key="4">
    <source>
        <dbReference type="PROSITE" id="PS50043"/>
    </source>
</evidence>
<evidence type="ECO:0000256" key="2">
    <source>
        <dbReference type="ARBA" id="ARBA00023125"/>
    </source>
</evidence>
<dbReference type="Pfam" id="PF25873">
    <property type="entry name" value="WHD_MalT"/>
    <property type="match status" value="1"/>
</dbReference>
<name>A0A6B8RV31_9BACL</name>
<evidence type="ECO:0000256" key="3">
    <source>
        <dbReference type="ARBA" id="ARBA00023163"/>
    </source>
</evidence>
<sequence>MNMPILATKLYIPLPRVNAVPRPRLIERLNEGIDRKLTLISASAGFGKTSLVSEWVAACDRPIAWLSLDEGDNNAIRFLTHLVAALQTIAENFGGSVVSALNSPQPPPIDTILTILLNEISSLPYKFVLVLDDYHVIGAKPIDDALIFLIEHLPPQKHLVIATRENPQLPLGRLRARGDLTELRAIDLRFTPGEASTFLNQVMALSISAEEITALESRTEGWIAGLQLAALSMQGREDIPAFIRAFAGDNRYIVDYLVEEVLHSQPAPVRNFLLQTSILGQLHGPLCDAVTGQEDGNARLEVLERGNFFVVPLDDRRNWYRYHHLFAEVLSAHLREEQPDQVATLHRRASMWYEQHGSASDAIRHALATEDFTRAADLVELACPAMSKTRQEATMLGWMRALPIELFHCRPVLSVQYAGTLLSNGELEGIEDLLRVAERWTETMEDMHERPEAPAAEMVVVDEEQFRLLPGSIAMYRAGQSLVFGDVNSSMNYARRVLDLVPLDDYIRRGAANGILGLAYWRVGDLETAHRTFAEGMASLQLAGYISDAIGGSIALTDIRIGQGQLRQAMRINERGLQLAMEHGEPAMRGTADMYVGMSELYREHDDLHAATQNLLRSKEQGEHTGFPQYQYRWRVAMARILEIKGDLDGALDLLIEAEYLYVSDFFPNVRPVAALKARVWIAQGRLGEAFDWVREQGLSSLDELSYLREFEHITMARVLLAKYKSDHSDHSMHEAMELLKRLLQAAEEGERTGSVIEILVLQAIAHHMKGDIPSAFVPLERVLKLAEPEGYVRIFMDEGGPMAILLKEAVKQGIAVNYVRHLLAAFNKTEDRTPAKQVVSEPMKEPLSERERDVLRLLRTDLSGPDMARELFVSLNTLRTHTKNIYDKLEVNSRRAAVRRAEELDLF</sequence>